<dbReference type="Proteomes" id="UP000237271">
    <property type="component" value="Unassembled WGS sequence"/>
</dbReference>
<dbReference type="AlphaFoldDB" id="A0A2P4XW16"/>
<protein>
    <submittedName>
        <fullName evidence="1">Uncharacterized protein</fullName>
    </submittedName>
</protein>
<evidence type="ECO:0000313" key="1">
    <source>
        <dbReference type="EMBL" id="POM69755.1"/>
    </source>
</evidence>
<sequence>MFSCDPGSTSSATDQLVAQVLMGLAHCVITRADHDVDVEQVASSTHQASSGNQVTATDWSVTTADQLPSATELAVATDSTATVRTGDEVYFPTYSKYYSSKRVTVRLAMQLRSRSGEGYVSMIAVILIVVKSTMCCGSTTYLEMTLLSAPLLDDNFADELHLEDRWKASKVTKLKYLWSKDEFGKSGWS</sequence>
<evidence type="ECO:0000313" key="2">
    <source>
        <dbReference type="Proteomes" id="UP000237271"/>
    </source>
</evidence>
<gene>
    <name evidence="1" type="ORF">PHPALM_13926</name>
</gene>
<keyword evidence="2" id="KW-1185">Reference proteome</keyword>
<name>A0A2P4XW16_9STRA</name>
<organism evidence="1 2">
    <name type="scientific">Phytophthora palmivora</name>
    <dbReference type="NCBI Taxonomy" id="4796"/>
    <lineage>
        <taxon>Eukaryota</taxon>
        <taxon>Sar</taxon>
        <taxon>Stramenopiles</taxon>
        <taxon>Oomycota</taxon>
        <taxon>Peronosporomycetes</taxon>
        <taxon>Peronosporales</taxon>
        <taxon>Peronosporaceae</taxon>
        <taxon>Phytophthora</taxon>
    </lineage>
</organism>
<accession>A0A2P4XW16</accession>
<proteinExistence type="predicted"/>
<reference evidence="1 2" key="1">
    <citation type="journal article" date="2017" name="Genome Biol. Evol.">
        <title>Phytophthora megakarya and P. palmivora, closely related causal agents of cacao black pod rot, underwent increases in genome sizes and gene numbers by different mechanisms.</title>
        <authorList>
            <person name="Ali S.S."/>
            <person name="Shao J."/>
            <person name="Lary D.J."/>
            <person name="Kronmiller B."/>
            <person name="Shen D."/>
            <person name="Strem M.D."/>
            <person name="Amoako-Attah I."/>
            <person name="Akrofi A.Y."/>
            <person name="Begoude B.A."/>
            <person name="Ten Hoopen G.M."/>
            <person name="Coulibaly K."/>
            <person name="Kebe B.I."/>
            <person name="Melnick R.L."/>
            <person name="Guiltinan M.J."/>
            <person name="Tyler B.M."/>
            <person name="Meinhardt L.W."/>
            <person name="Bailey B.A."/>
        </authorList>
    </citation>
    <scope>NUCLEOTIDE SEQUENCE [LARGE SCALE GENOMIC DNA]</scope>
    <source>
        <strain evidence="2">sbr112.9</strain>
    </source>
</reference>
<comment type="caution">
    <text evidence="1">The sequence shown here is derived from an EMBL/GenBank/DDBJ whole genome shotgun (WGS) entry which is preliminary data.</text>
</comment>
<dbReference type="OrthoDB" id="10439742at2759"/>
<dbReference type="EMBL" id="NCKW01007824">
    <property type="protein sequence ID" value="POM69755.1"/>
    <property type="molecule type" value="Genomic_DNA"/>
</dbReference>